<evidence type="ECO:0000256" key="8">
    <source>
        <dbReference type="RuleBase" id="RU003346"/>
    </source>
</evidence>
<feature type="transmembrane region" description="Helical" evidence="10">
    <location>
        <begin position="520"/>
        <end position="537"/>
    </location>
</feature>
<dbReference type="PROSITE" id="PS50850">
    <property type="entry name" value="MFS"/>
    <property type="match status" value="1"/>
</dbReference>
<feature type="transmembrane region" description="Helical" evidence="10">
    <location>
        <begin position="493"/>
        <end position="514"/>
    </location>
</feature>
<dbReference type="SUPFAM" id="SSF103473">
    <property type="entry name" value="MFS general substrate transporter"/>
    <property type="match status" value="1"/>
</dbReference>
<dbReference type="FunFam" id="1.20.1250.20:FF:000078">
    <property type="entry name" value="MFS maltose transporter, putative"/>
    <property type="match status" value="1"/>
</dbReference>
<keyword evidence="3 8" id="KW-0813">Transport</keyword>
<feature type="transmembrane region" description="Helical" evidence="10">
    <location>
        <begin position="395"/>
        <end position="412"/>
    </location>
</feature>
<evidence type="ECO:0000259" key="11">
    <source>
        <dbReference type="PROSITE" id="PS50850"/>
    </source>
</evidence>
<dbReference type="InterPro" id="IPR005829">
    <property type="entry name" value="Sugar_transporter_CS"/>
</dbReference>
<keyword evidence="6 10" id="KW-0472">Membrane</keyword>
<evidence type="ECO:0000313" key="12">
    <source>
        <dbReference type="EMBL" id="KAF5686256.1"/>
    </source>
</evidence>
<feature type="region of interest" description="Disordered" evidence="9">
    <location>
        <begin position="44"/>
        <end position="71"/>
    </location>
</feature>
<organism evidence="12 13">
    <name type="scientific">Fusarium circinatum</name>
    <name type="common">Pitch canker fungus</name>
    <name type="synonym">Gibberella circinata</name>
    <dbReference type="NCBI Taxonomy" id="48490"/>
    <lineage>
        <taxon>Eukaryota</taxon>
        <taxon>Fungi</taxon>
        <taxon>Dikarya</taxon>
        <taxon>Ascomycota</taxon>
        <taxon>Pezizomycotina</taxon>
        <taxon>Sordariomycetes</taxon>
        <taxon>Hypocreomycetidae</taxon>
        <taxon>Hypocreales</taxon>
        <taxon>Nectriaceae</taxon>
        <taxon>Fusarium</taxon>
        <taxon>Fusarium fujikuroi species complex</taxon>
    </lineage>
</organism>
<feature type="transmembrane region" description="Helical" evidence="10">
    <location>
        <begin position="419"/>
        <end position="440"/>
    </location>
</feature>
<reference evidence="12 13" key="2">
    <citation type="submission" date="2020-05" db="EMBL/GenBank/DDBJ databases">
        <title>Identification and distribution of gene clusters putatively required for synthesis of sphingolipid metabolism inhibitors in phylogenetically diverse species of the filamentous fungus Fusarium.</title>
        <authorList>
            <person name="Kim H.-S."/>
            <person name="Busman M."/>
            <person name="Brown D.W."/>
            <person name="Divon H."/>
            <person name="Uhlig S."/>
            <person name="Proctor R.H."/>
        </authorList>
    </citation>
    <scope>NUCLEOTIDE SEQUENCE [LARGE SCALE GENOMIC DNA]</scope>
    <source>
        <strain evidence="12 13">NRRL 25331</strain>
    </source>
</reference>
<dbReference type="PROSITE" id="PS00217">
    <property type="entry name" value="SUGAR_TRANSPORT_2"/>
    <property type="match status" value="1"/>
</dbReference>
<keyword evidence="7" id="KW-0462">Maltose metabolism</keyword>
<evidence type="ECO:0000256" key="10">
    <source>
        <dbReference type="SAM" id="Phobius"/>
    </source>
</evidence>
<name>A0A8H5UCL2_FUSCI</name>
<evidence type="ECO:0000256" key="3">
    <source>
        <dbReference type="ARBA" id="ARBA00022448"/>
    </source>
</evidence>
<dbReference type="GO" id="GO:0000023">
    <property type="term" value="P:maltose metabolic process"/>
    <property type="evidence" value="ECO:0007669"/>
    <property type="project" value="UniProtKB-KW"/>
</dbReference>
<dbReference type="EMBL" id="JAAQPE010000097">
    <property type="protein sequence ID" value="KAF5686256.1"/>
    <property type="molecule type" value="Genomic_DNA"/>
</dbReference>
<dbReference type="AlphaFoldDB" id="A0A8H5UCL2"/>
<dbReference type="InterPro" id="IPR003663">
    <property type="entry name" value="Sugar/inositol_transpt"/>
</dbReference>
<dbReference type="Gene3D" id="1.20.1250.20">
    <property type="entry name" value="MFS general substrate transporter like domains"/>
    <property type="match status" value="1"/>
</dbReference>
<dbReference type="GO" id="GO:0016020">
    <property type="term" value="C:membrane"/>
    <property type="evidence" value="ECO:0007669"/>
    <property type="project" value="UniProtKB-SubCell"/>
</dbReference>
<evidence type="ECO:0000256" key="5">
    <source>
        <dbReference type="ARBA" id="ARBA00022989"/>
    </source>
</evidence>
<protein>
    <submittedName>
        <fullName evidence="12">Maltose permease</fullName>
    </submittedName>
</protein>
<feature type="transmembrane region" description="Helical" evidence="10">
    <location>
        <begin position="275"/>
        <end position="296"/>
    </location>
</feature>
<dbReference type="PANTHER" id="PTHR48022:SF5">
    <property type="entry name" value="ALPHA-GLUCOSIDES PERMEASE MPH2-RELATED"/>
    <property type="match status" value="1"/>
</dbReference>
<dbReference type="Pfam" id="PF00083">
    <property type="entry name" value="Sugar_tr"/>
    <property type="match status" value="1"/>
</dbReference>
<evidence type="ECO:0000256" key="9">
    <source>
        <dbReference type="SAM" id="MobiDB-lite"/>
    </source>
</evidence>
<dbReference type="GO" id="GO:0005351">
    <property type="term" value="F:carbohydrate:proton symporter activity"/>
    <property type="evidence" value="ECO:0007669"/>
    <property type="project" value="TreeGrafter"/>
</dbReference>
<accession>A0A8H5UCL2</accession>
<dbReference type="InterPro" id="IPR020846">
    <property type="entry name" value="MFS_dom"/>
</dbReference>
<dbReference type="NCBIfam" id="TIGR00879">
    <property type="entry name" value="SP"/>
    <property type="match status" value="1"/>
</dbReference>
<feature type="transmembrane region" description="Helical" evidence="10">
    <location>
        <begin position="452"/>
        <end position="473"/>
    </location>
</feature>
<comment type="caution">
    <text evidence="12">The sequence shown here is derived from an EMBL/GenBank/DDBJ whole genome shotgun (WGS) entry which is preliminary data.</text>
</comment>
<evidence type="ECO:0000256" key="1">
    <source>
        <dbReference type="ARBA" id="ARBA00004141"/>
    </source>
</evidence>
<dbReference type="InterPro" id="IPR036259">
    <property type="entry name" value="MFS_trans_sf"/>
</dbReference>
<evidence type="ECO:0000256" key="2">
    <source>
        <dbReference type="ARBA" id="ARBA00010992"/>
    </source>
</evidence>
<feature type="region of interest" description="Disordered" evidence="9">
    <location>
        <begin position="1"/>
        <end position="27"/>
    </location>
</feature>
<evidence type="ECO:0000256" key="7">
    <source>
        <dbReference type="ARBA" id="ARBA00026248"/>
    </source>
</evidence>
<gene>
    <name evidence="12" type="ORF">FCIRC_2973</name>
</gene>
<dbReference type="Proteomes" id="UP000572754">
    <property type="component" value="Unassembled WGS sequence"/>
</dbReference>
<keyword evidence="5 10" id="KW-1133">Transmembrane helix</keyword>
<feature type="transmembrane region" description="Helical" evidence="10">
    <location>
        <begin position="357"/>
        <end position="375"/>
    </location>
</feature>
<keyword evidence="13" id="KW-1185">Reference proteome</keyword>
<feature type="transmembrane region" description="Helical" evidence="10">
    <location>
        <begin position="99"/>
        <end position="125"/>
    </location>
</feature>
<keyword evidence="4 10" id="KW-0812">Transmembrane</keyword>
<feature type="domain" description="Major facilitator superfamily (MFS) profile" evidence="11">
    <location>
        <begin position="101"/>
        <end position="543"/>
    </location>
</feature>
<comment type="similarity">
    <text evidence="2 8">Belongs to the major facilitator superfamily. Sugar transporter (TC 2.A.1.1) family.</text>
</comment>
<proteinExistence type="inferred from homology"/>
<dbReference type="InterPro" id="IPR005828">
    <property type="entry name" value="MFS_sugar_transport-like"/>
</dbReference>
<feature type="transmembrane region" description="Helical" evidence="10">
    <location>
        <begin position="145"/>
        <end position="166"/>
    </location>
</feature>
<dbReference type="PANTHER" id="PTHR48022">
    <property type="entry name" value="PLASTIDIC GLUCOSE TRANSPORTER 4"/>
    <property type="match status" value="1"/>
</dbReference>
<evidence type="ECO:0000313" key="13">
    <source>
        <dbReference type="Proteomes" id="UP000572754"/>
    </source>
</evidence>
<evidence type="ECO:0000256" key="4">
    <source>
        <dbReference type="ARBA" id="ARBA00022692"/>
    </source>
</evidence>
<comment type="subcellular location">
    <subcellularLocation>
        <location evidence="1">Membrane</location>
        <topology evidence="1">Multi-pass membrane protein</topology>
    </subcellularLocation>
</comment>
<dbReference type="InterPro" id="IPR050360">
    <property type="entry name" value="MFS_Sugar_Transporters"/>
</dbReference>
<evidence type="ECO:0000256" key="6">
    <source>
        <dbReference type="ARBA" id="ARBA00023136"/>
    </source>
</evidence>
<sequence length="579" mass="64970">MDLASQAATASGRRPIDEWHSRPKSAINTERPSLAFYIDYNRKEHTFPPPSHNRKVSMEKSEEFESPNPLDDLRNARRAVNEEHEQTVREAVKSYYKAIFWSLYLSTAVIMEGYDTSLVFSFFGLPTFAKKYGTPQQDGLYSLSAPWQSALGQGAMVGQFFGLIITGYATDLYGFRRTAAAACILNAAFVFILFFAPNIETLLTGQILLGLPLGSFLTLTTVYTAEISPLALRPYLETWVNICWSIGKLMASGVLRSYSEDTTEWAYRVPWAVQWIFPPFILLGVVLAPESPWWLIRQQRIEDARKSLLRLSSGLTDEKVSNTLSQMILTNMQERELQASTSYLDCFRGTNLRRTEISCVAQTMQPLVGFALVLWTTSFFQTQGLTANDAFNLSLGQNAVGLVAGILLWFIMPRVGRRTIYLCGLGAIFVLQITIGALGVPTYTKATAWSTGALIMGFCLCYSLSVGPMSYIISVEVPSTRLRNKTAVLGRNIYHIGSVFNSTLTTYMISPAGWGWQGKTAFFWAAFTMLAWVWTFFRLPEIKDRTFVELDVLFENDVPARAFTSTQPQVFTAENPEDE</sequence>
<reference evidence="13" key="1">
    <citation type="journal article" date="2020" name="BMC Genomics">
        <title>Correction to: Identification and distribution of gene clusters required for synthesis of sphingolipid metabolism inhibitors in diverse species of the filamentous fungus Fusarium.</title>
        <authorList>
            <person name="Kim H.S."/>
            <person name="Lohmar J.M."/>
            <person name="Busman M."/>
            <person name="Brown D.W."/>
            <person name="Naumann T.A."/>
            <person name="Divon H.H."/>
            <person name="Lysoe E."/>
            <person name="Uhlig S."/>
            <person name="Proctor R.H."/>
        </authorList>
    </citation>
    <scope>NUCLEOTIDE SEQUENCE [LARGE SCALE GENOMIC DNA]</scope>
    <source>
        <strain evidence="13">NRRL 25331</strain>
    </source>
</reference>